<dbReference type="EMBL" id="JAODUP010000054">
    <property type="protein sequence ID" value="KAK2165142.1"/>
    <property type="molecule type" value="Genomic_DNA"/>
</dbReference>
<evidence type="ECO:0000313" key="2">
    <source>
        <dbReference type="Proteomes" id="UP001208570"/>
    </source>
</evidence>
<gene>
    <name evidence="1" type="ORF">LSH36_54g04031</name>
</gene>
<proteinExistence type="predicted"/>
<organism evidence="1 2">
    <name type="scientific">Paralvinella palmiformis</name>
    <dbReference type="NCBI Taxonomy" id="53620"/>
    <lineage>
        <taxon>Eukaryota</taxon>
        <taxon>Metazoa</taxon>
        <taxon>Spiralia</taxon>
        <taxon>Lophotrochozoa</taxon>
        <taxon>Annelida</taxon>
        <taxon>Polychaeta</taxon>
        <taxon>Sedentaria</taxon>
        <taxon>Canalipalpata</taxon>
        <taxon>Terebellida</taxon>
        <taxon>Terebelliformia</taxon>
        <taxon>Alvinellidae</taxon>
        <taxon>Paralvinella</taxon>
    </lineage>
</organism>
<accession>A0AAD9NCE2</accession>
<name>A0AAD9NCE2_9ANNE</name>
<dbReference type="Proteomes" id="UP001208570">
    <property type="component" value="Unassembled WGS sequence"/>
</dbReference>
<reference evidence="1" key="1">
    <citation type="journal article" date="2023" name="Mol. Biol. Evol.">
        <title>Third-Generation Sequencing Reveals the Adaptive Role of the Epigenome in Three Deep-Sea Polychaetes.</title>
        <authorList>
            <person name="Perez M."/>
            <person name="Aroh O."/>
            <person name="Sun Y."/>
            <person name="Lan Y."/>
            <person name="Juniper S.K."/>
            <person name="Young C.R."/>
            <person name="Angers B."/>
            <person name="Qian P.Y."/>
        </authorList>
    </citation>
    <scope>NUCLEOTIDE SEQUENCE</scope>
    <source>
        <strain evidence="1">P08H-3</strain>
    </source>
</reference>
<keyword evidence="2" id="KW-1185">Reference proteome</keyword>
<dbReference type="AlphaFoldDB" id="A0AAD9NCE2"/>
<protein>
    <submittedName>
        <fullName evidence="1">Uncharacterized protein</fullName>
    </submittedName>
</protein>
<evidence type="ECO:0000313" key="1">
    <source>
        <dbReference type="EMBL" id="KAK2165142.1"/>
    </source>
</evidence>
<comment type="caution">
    <text evidence="1">The sequence shown here is derived from an EMBL/GenBank/DDBJ whole genome shotgun (WGS) entry which is preliminary data.</text>
</comment>
<sequence>MTHRRIHMSLCARARVHPFLRLNPTTYFSDSVRTF</sequence>